<dbReference type="PANTHER" id="PTHR33365:SF11">
    <property type="entry name" value="TAT PATHWAY SIGNAL SEQUENCE"/>
    <property type="match status" value="1"/>
</dbReference>
<feature type="transmembrane region" description="Helical" evidence="4">
    <location>
        <begin position="12"/>
        <end position="33"/>
    </location>
</feature>
<dbReference type="Pfam" id="PF11807">
    <property type="entry name" value="UstYa"/>
    <property type="match status" value="1"/>
</dbReference>
<name>A0AA39QA81_9AGAR</name>
<keyword evidence="4" id="KW-1133">Transmembrane helix</keyword>
<accession>A0AA39QA81</accession>
<dbReference type="InterPro" id="IPR021765">
    <property type="entry name" value="UstYa-like"/>
</dbReference>
<evidence type="ECO:0000256" key="2">
    <source>
        <dbReference type="ARBA" id="ARBA00023002"/>
    </source>
</evidence>
<evidence type="ECO:0000313" key="5">
    <source>
        <dbReference type="EMBL" id="KAK0499158.1"/>
    </source>
</evidence>
<dbReference type="AlphaFoldDB" id="A0AA39QA81"/>
<dbReference type="GO" id="GO:0016491">
    <property type="term" value="F:oxidoreductase activity"/>
    <property type="evidence" value="ECO:0007669"/>
    <property type="project" value="UniProtKB-KW"/>
</dbReference>
<keyword evidence="6" id="KW-1185">Reference proteome</keyword>
<proteinExistence type="inferred from homology"/>
<keyword evidence="2" id="KW-0560">Oxidoreductase</keyword>
<dbReference type="EMBL" id="JAUEPU010000010">
    <property type="protein sequence ID" value="KAK0499158.1"/>
    <property type="molecule type" value="Genomic_DNA"/>
</dbReference>
<protein>
    <submittedName>
        <fullName evidence="5">Uncharacterized protein</fullName>
    </submittedName>
</protein>
<gene>
    <name evidence="5" type="ORF">EDD18DRAFT_1377008</name>
</gene>
<evidence type="ECO:0000256" key="4">
    <source>
        <dbReference type="SAM" id="Phobius"/>
    </source>
</evidence>
<reference evidence="5" key="1">
    <citation type="submission" date="2023-06" db="EMBL/GenBank/DDBJ databases">
        <authorList>
            <consortium name="Lawrence Berkeley National Laboratory"/>
            <person name="Ahrendt S."/>
            <person name="Sahu N."/>
            <person name="Indic B."/>
            <person name="Wong-Bajracharya J."/>
            <person name="Merenyi Z."/>
            <person name="Ke H.-M."/>
            <person name="Monk M."/>
            <person name="Kocsube S."/>
            <person name="Drula E."/>
            <person name="Lipzen A."/>
            <person name="Balint B."/>
            <person name="Henrissat B."/>
            <person name="Andreopoulos B."/>
            <person name="Martin F.M."/>
            <person name="Harder C.B."/>
            <person name="Rigling D."/>
            <person name="Ford K.L."/>
            <person name="Foster G.D."/>
            <person name="Pangilinan J."/>
            <person name="Papanicolaou A."/>
            <person name="Barry K."/>
            <person name="LaButti K."/>
            <person name="Viragh M."/>
            <person name="Koriabine M."/>
            <person name="Yan M."/>
            <person name="Riley R."/>
            <person name="Champramary S."/>
            <person name="Plett K.L."/>
            <person name="Tsai I.J."/>
            <person name="Slot J."/>
            <person name="Sipos G."/>
            <person name="Plett J."/>
            <person name="Nagy L.G."/>
            <person name="Grigoriev I.V."/>
        </authorList>
    </citation>
    <scope>NUCLEOTIDE SEQUENCE</scope>
    <source>
        <strain evidence="5">HWK02</strain>
    </source>
</reference>
<evidence type="ECO:0000313" key="6">
    <source>
        <dbReference type="Proteomes" id="UP001175228"/>
    </source>
</evidence>
<dbReference type="Proteomes" id="UP001175228">
    <property type="component" value="Unassembled WGS sequence"/>
</dbReference>
<comment type="caution">
    <text evidence="5">The sequence shown here is derived from an EMBL/GenBank/DDBJ whole genome shotgun (WGS) entry which is preliminary data.</text>
</comment>
<evidence type="ECO:0000256" key="1">
    <source>
        <dbReference type="ARBA" id="ARBA00004685"/>
    </source>
</evidence>
<comment type="similarity">
    <text evidence="3">Belongs to the ustYa family.</text>
</comment>
<evidence type="ECO:0000256" key="3">
    <source>
        <dbReference type="ARBA" id="ARBA00035112"/>
    </source>
</evidence>
<keyword evidence="4" id="KW-0812">Transmembrane</keyword>
<keyword evidence="4" id="KW-0472">Membrane</keyword>
<organism evidence="5 6">
    <name type="scientific">Armillaria luteobubalina</name>
    <dbReference type="NCBI Taxonomy" id="153913"/>
    <lineage>
        <taxon>Eukaryota</taxon>
        <taxon>Fungi</taxon>
        <taxon>Dikarya</taxon>
        <taxon>Basidiomycota</taxon>
        <taxon>Agaricomycotina</taxon>
        <taxon>Agaricomycetes</taxon>
        <taxon>Agaricomycetidae</taxon>
        <taxon>Agaricales</taxon>
        <taxon>Marasmiineae</taxon>
        <taxon>Physalacriaceae</taxon>
        <taxon>Armillaria</taxon>
    </lineage>
</organism>
<dbReference type="GO" id="GO:0043386">
    <property type="term" value="P:mycotoxin biosynthetic process"/>
    <property type="evidence" value="ECO:0007669"/>
    <property type="project" value="InterPro"/>
</dbReference>
<comment type="pathway">
    <text evidence="1">Mycotoxin biosynthesis.</text>
</comment>
<dbReference type="PANTHER" id="PTHR33365">
    <property type="entry name" value="YALI0B05434P"/>
    <property type="match status" value="1"/>
</dbReference>
<sequence>MVRNTPLRYSPVLFITLLGVMKLALLLRIRAVWQQTIPEHVPGAVDFSYLGADYPREFPMAPLRSVETFIEDSIHYQLNGTAADMEWETLFPGKGLVVLGPHEDIFSISMFHQLRCLNVIRNAIMERSGIWGYSGSSDASELGHHFVNYLRQMVLCRASMHLDDVIGWGKPEVFSDVYECKDWDMVYSAVKENQRIHSKHRIFQSNGY</sequence>